<dbReference type="InterPro" id="IPR003961">
    <property type="entry name" value="FN3_dom"/>
</dbReference>
<proteinExistence type="predicted"/>
<comment type="caution">
    <text evidence="2">The sequence shown here is derived from an EMBL/GenBank/DDBJ whole genome shotgun (WGS) entry which is preliminary data.</text>
</comment>
<reference evidence="2 3" key="1">
    <citation type="submission" date="2015-01" db="EMBL/GenBank/DDBJ databases">
        <authorList>
            <person name="Filippidou S."/>
            <person name="Jeanneret N."/>
            <person name="Russel-Delif L."/>
            <person name="Junier T."/>
            <person name="Wunderlin T."/>
            <person name="Molina V."/>
            <person name="Johnson S.L."/>
            <person name="Davenport K.W."/>
            <person name="Chain P.S."/>
            <person name="Dorador C."/>
            <person name="Junier P."/>
        </authorList>
    </citation>
    <scope>NUCLEOTIDE SEQUENCE [LARGE SCALE GENOMIC DNA]</scope>
    <source>
        <strain evidence="2 3">Et7/4</strain>
    </source>
</reference>
<dbReference type="Gene3D" id="2.60.40.10">
    <property type="entry name" value="Immunoglobulins"/>
    <property type="match status" value="1"/>
</dbReference>
<evidence type="ECO:0000313" key="2">
    <source>
        <dbReference type="EMBL" id="KJE28602.1"/>
    </source>
</evidence>
<dbReference type="CDD" id="cd00063">
    <property type="entry name" value="FN3"/>
    <property type="match status" value="1"/>
</dbReference>
<sequence>MATKKFNIAWMGQYRASSNSYVGAGSPIRVGGADNYHSYIGFPTSVRDALRTSKTATTLKLWIYVYDASPEWDVGAHKETYNKAGGTMPWYKYLRAYQGLGTGWISLDLTNVFMNDYKNGTYHGVVLYSGASSGYYGEAYGYRTDSYCAYIEVTGDWNNPPSAPTLTYPQGGEIVDQSITVRWNKASDPDGDALSYQVAINDGTGWKYYTTATGATSYTIDTSSLKETSSARVAIRAYDGQEYSGWVYSNYFTIDHNQPPSAPTQLSPATGAVIDRTQPNRFSWKHNDDGAQAGFRIAWRTVAADGTRGAWNYIPNATSFMNTTNQYYDMPANTLPFGNIEWGVKTKDQQGLESPYSQWQIIKASQPTNAPTILYPTDFAEVNTTRVTVTWSSLNQIQYDLALYDSDGWELFHEVKSGGTKQVTIPVDLENNKFYEIHLRVMDSTTGLWSDYTIVVFSTNFTPPLPPVIERFEEAGDGVLNIFYGASDVDILPSFLVNDGEQNPLLQGYSGSVRGMDYELLDQNSLTITGALKGVEYWLTSEEIPLVAGSVYTLTATFDIQGGRLYIGAYDANNNAISFQATGADKALSPVGTTALNYTLPENAVKLRVIFYTTWDNTGTVTISNINLRISNASTATEEIQVFRREYTPTGTAPWIMIADDLPTNGSFLDYTPASGVVYEYKLRAVNNSNKTSTDSSVEQVSIVFNDTFIQEANNLSSIVLLKYATSRETKMELESELMRFAGRRDPVREFGEHEDIVISVEWIFDTYQEVEMFKDLLRRRDVLLYRDRNGRRFWVTCDAFEVKDNDVNGFTLKADFHVTHFIEDLAVRNGEEA</sequence>
<gene>
    <name evidence="2" type="ORF">LG52_14</name>
</gene>
<dbReference type="RefSeq" id="WP_052524450.1">
    <property type="nucleotide sequence ID" value="NZ_JYBP01000003.1"/>
</dbReference>
<dbReference type="SUPFAM" id="SSF49265">
    <property type="entry name" value="Fibronectin type III"/>
    <property type="match status" value="2"/>
</dbReference>
<feature type="domain" description="Fibronectin type-III" evidence="1">
    <location>
        <begin position="160"/>
        <end position="257"/>
    </location>
</feature>
<organism evidence="2 3">
    <name type="scientific">Geobacillus kaustophilus</name>
    <dbReference type="NCBI Taxonomy" id="1462"/>
    <lineage>
        <taxon>Bacteria</taxon>
        <taxon>Bacillati</taxon>
        <taxon>Bacillota</taxon>
        <taxon>Bacilli</taxon>
        <taxon>Bacillales</taxon>
        <taxon>Anoxybacillaceae</taxon>
        <taxon>Geobacillus</taxon>
        <taxon>Geobacillus thermoleovorans group</taxon>
    </lineage>
</organism>
<evidence type="ECO:0000259" key="1">
    <source>
        <dbReference type="PROSITE" id="PS50853"/>
    </source>
</evidence>
<dbReference type="EMBL" id="JYBP01000003">
    <property type="protein sequence ID" value="KJE28602.1"/>
    <property type="molecule type" value="Genomic_DNA"/>
</dbReference>
<dbReference type="InterPro" id="IPR013783">
    <property type="entry name" value="Ig-like_fold"/>
</dbReference>
<name>A0A0D8BYX8_GEOKU</name>
<protein>
    <submittedName>
        <fullName evidence="2">Fibronectin type III domain protein</fullName>
    </submittedName>
</protein>
<dbReference type="PROSITE" id="PS50853">
    <property type="entry name" value="FN3"/>
    <property type="match status" value="1"/>
</dbReference>
<dbReference type="AlphaFoldDB" id="A0A0D8BYX8"/>
<dbReference type="PATRIC" id="fig|1462.6.peg.120"/>
<dbReference type="OrthoDB" id="1947745at2"/>
<dbReference type="InterPro" id="IPR036116">
    <property type="entry name" value="FN3_sf"/>
</dbReference>
<dbReference type="Proteomes" id="UP000032522">
    <property type="component" value="Unassembled WGS sequence"/>
</dbReference>
<evidence type="ECO:0000313" key="3">
    <source>
        <dbReference type="Proteomes" id="UP000032522"/>
    </source>
</evidence>
<accession>A0A0D8BYX8</accession>